<keyword evidence="7 10" id="KW-0472">Membrane</keyword>
<dbReference type="Gene3D" id="1.20.120.1220">
    <property type="match status" value="1"/>
</dbReference>
<evidence type="ECO:0000256" key="10">
    <source>
        <dbReference type="SAM" id="Phobius"/>
    </source>
</evidence>
<feature type="transmembrane region" description="Helical" evidence="10">
    <location>
        <begin position="111"/>
        <end position="129"/>
    </location>
</feature>
<comment type="subcellular location">
    <subcellularLocation>
        <location evidence="1">Cell inner membrane</location>
        <topology evidence="1">Multi-pass membrane protein</topology>
    </subcellularLocation>
    <subcellularLocation>
        <location evidence="9">Cell membrane</location>
        <topology evidence="9">Multi-pass membrane protein</topology>
    </subcellularLocation>
</comment>
<feature type="domain" description="Prepilin type IV endopeptidase peptidase" evidence="11">
    <location>
        <begin position="116"/>
        <end position="224"/>
    </location>
</feature>
<comment type="similarity">
    <text evidence="2 8">Belongs to the peptidase A24 family.</text>
</comment>
<dbReference type="InterPro" id="IPR014032">
    <property type="entry name" value="Peptidase_A24A_bac"/>
</dbReference>
<evidence type="ECO:0000256" key="5">
    <source>
        <dbReference type="ARBA" id="ARBA00022692"/>
    </source>
</evidence>
<keyword evidence="6 10" id="KW-1133">Transmembrane helix</keyword>
<dbReference type="InterPro" id="IPR010627">
    <property type="entry name" value="Prepilin_pept_A24_N"/>
</dbReference>
<dbReference type="KEGG" id="mai:MICA_1537"/>
<dbReference type="PRINTS" id="PR00864">
    <property type="entry name" value="PREPILNPTASE"/>
</dbReference>
<dbReference type="eggNOG" id="COG1989">
    <property type="taxonomic scope" value="Bacteria"/>
</dbReference>
<dbReference type="AlphaFoldDB" id="G2KPN6"/>
<reference evidence="13 14" key="1">
    <citation type="journal article" date="2011" name="BMC Genomics">
        <title>Genomic insights into an obligate epibiotic bacterial predator: Micavibrio aeruginosavorus ARL-13.</title>
        <authorList>
            <person name="Wang Z."/>
            <person name="Kadouri D."/>
            <person name="Wu M."/>
        </authorList>
    </citation>
    <scope>NUCLEOTIDE SEQUENCE [LARGE SCALE GENOMIC DNA]</scope>
    <source>
        <strain evidence="13 14">ARL-13</strain>
    </source>
</reference>
<feature type="transmembrane region" description="Helical" evidence="10">
    <location>
        <begin position="12"/>
        <end position="31"/>
    </location>
</feature>
<dbReference type="GO" id="GO:0032259">
    <property type="term" value="P:methylation"/>
    <property type="evidence" value="ECO:0007669"/>
    <property type="project" value="UniProtKB-KW"/>
</dbReference>
<organism evidence="13 14">
    <name type="scientific">Micavibrio aeruginosavorus (strain ARL-13)</name>
    <dbReference type="NCBI Taxonomy" id="856793"/>
    <lineage>
        <taxon>Bacteria</taxon>
        <taxon>Pseudomonadati</taxon>
        <taxon>Bdellovibrionota</taxon>
        <taxon>Bdellovibrionia</taxon>
        <taxon>Bdellovibrionales</taxon>
        <taxon>Pseudobdellovibrionaceae</taxon>
        <taxon>Micavibrio</taxon>
    </lineage>
</organism>
<evidence type="ECO:0000256" key="9">
    <source>
        <dbReference type="RuleBase" id="RU003794"/>
    </source>
</evidence>
<dbReference type="GO" id="GO:0008168">
    <property type="term" value="F:methyltransferase activity"/>
    <property type="evidence" value="ECO:0007669"/>
    <property type="project" value="UniProtKB-KW"/>
</dbReference>
<evidence type="ECO:0000256" key="1">
    <source>
        <dbReference type="ARBA" id="ARBA00004429"/>
    </source>
</evidence>
<dbReference type="GO" id="GO:0004190">
    <property type="term" value="F:aspartic-type endopeptidase activity"/>
    <property type="evidence" value="ECO:0007669"/>
    <property type="project" value="UniProtKB-EC"/>
</dbReference>
<keyword evidence="5 9" id="KW-0812">Transmembrane</keyword>
<dbReference type="STRING" id="856793.MICA_1537"/>
<evidence type="ECO:0000259" key="11">
    <source>
        <dbReference type="Pfam" id="PF01478"/>
    </source>
</evidence>
<keyword evidence="9" id="KW-0489">Methyltransferase</keyword>
<keyword evidence="9" id="KW-0808">Transferase</keyword>
<feature type="domain" description="Prepilin peptidase A24 N-terminal" evidence="12">
    <location>
        <begin position="17"/>
        <end position="103"/>
    </location>
</feature>
<comment type="catalytic activity">
    <reaction evidence="9">
        <text>Typically cleaves a -Gly-|-Phe- bond to release an N-terminal, basic peptide of 5-8 residues from type IV prepilin, and then N-methylates the new N-terminal amino group, the methyl donor being S-adenosyl-L-methionine.</text>
        <dbReference type="EC" id="3.4.23.43"/>
    </reaction>
</comment>
<feature type="transmembrane region" description="Helical" evidence="10">
    <location>
        <begin position="196"/>
        <end position="227"/>
    </location>
</feature>
<evidence type="ECO:0000313" key="14">
    <source>
        <dbReference type="Proteomes" id="UP000009286"/>
    </source>
</evidence>
<dbReference type="Pfam" id="PF06750">
    <property type="entry name" value="A24_N_bact"/>
    <property type="match status" value="1"/>
</dbReference>
<dbReference type="OrthoDB" id="9789291at2"/>
<evidence type="ECO:0000256" key="7">
    <source>
        <dbReference type="ARBA" id="ARBA00023136"/>
    </source>
</evidence>
<dbReference type="HOGENOM" id="CLU_057101_0_0_5"/>
<evidence type="ECO:0000256" key="3">
    <source>
        <dbReference type="ARBA" id="ARBA00022475"/>
    </source>
</evidence>
<dbReference type="GO" id="GO:0006465">
    <property type="term" value="P:signal peptide processing"/>
    <property type="evidence" value="ECO:0007669"/>
    <property type="project" value="TreeGrafter"/>
</dbReference>
<evidence type="ECO:0000259" key="12">
    <source>
        <dbReference type="Pfam" id="PF06750"/>
    </source>
</evidence>
<feature type="transmembrane region" description="Helical" evidence="10">
    <location>
        <begin position="85"/>
        <end position="105"/>
    </location>
</feature>
<gene>
    <name evidence="13" type="ordered locus">MICA_1537</name>
</gene>
<protein>
    <recommendedName>
        <fullName evidence="9">Prepilin leader peptidase/N-methyltransferase</fullName>
        <ecNumber evidence="9">2.1.1.-</ecNumber>
        <ecNumber evidence="9">3.4.23.43</ecNumber>
    </recommendedName>
</protein>
<keyword evidence="3" id="KW-1003">Cell membrane</keyword>
<keyword evidence="14" id="KW-1185">Reference proteome</keyword>
<dbReference type="RefSeq" id="WP_014103078.1">
    <property type="nucleotide sequence ID" value="NC_016026.1"/>
</dbReference>
<dbReference type="GO" id="GO:0005886">
    <property type="term" value="C:plasma membrane"/>
    <property type="evidence" value="ECO:0007669"/>
    <property type="project" value="UniProtKB-SubCell"/>
</dbReference>
<dbReference type="InterPro" id="IPR000045">
    <property type="entry name" value="Prepilin_IV_endopep_pep"/>
</dbReference>
<dbReference type="EMBL" id="CP002382">
    <property type="protein sequence ID" value="AEP09855.1"/>
    <property type="molecule type" value="Genomic_DNA"/>
</dbReference>
<proteinExistence type="inferred from homology"/>
<keyword evidence="4" id="KW-0997">Cell inner membrane</keyword>
<keyword evidence="9" id="KW-0511">Multifunctional enzyme</keyword>
<dbReference type="EC" id="2.1.1.-" evidence="9"/>
<dbReference type="PANTHER" id="PTHR30487">
    <property type="entry name" value="TYPE 4 PREPILIN-LIKE PROTEINS LEADER PEPTIDE-PROCESSING ENZYME"/>
    <property type="match status" value="1"/>
</dbReference>
<dbReference type="EC" id="3.4.23.43" evidence="9"/>
<dbReference type="Pfam" id="PF01478">
    <property type="entry name" value="Peptidase_A24"/>
    <property type="match status" value="1"/>
</dbReference>
<dbReference type="InterPro" id="IPR050882">
    <property type="entry name" value="Prepilin_peptidase/N-MTase"/>
</dbReference>
<comment type="function">
    <text evidence="9">Plays an essential role in type IV pili and type II pseudopili formation by proteolytically removing the leader sequence from substrate proteins and subsequently monomethylating the alpha-amino group of the newly exposed N-terminal phenylalanine.</text>
</comment>
<evidence type="ECO:0000313" key="13">
    <source>
        <dbReference type="EMBL" id="AEP09855.1"/>
    </source>
</evidence>
<keyword evidence="9" id="KW-0645">Protease</keyword>
<sequence>MAGVDARTALEILFVLMFGLCCGSFAAALIWRIPRGVSWIVAEKGAARSACPHCQTPLTLWDLIPVFSWVFLRGRCRHCHAPIGWIYPAIELVSVILCLGVYALWGYSTLGGIVMLTVPFLVALFVIDLRHFILPDQLNALVAFLGVVYQFVLGGIVFAGTAIVSGVLWGVCAFGLGFLMKKILKKEALGFGDVKFFAVAGVWLPAVMAPPFLMWAGVMGVGLALIWKMAGRGAVFPFGPALIVSFALCLALTRVGLGLDLGQEQGLSFVRLSY</sequence>
<dbReference type="Proteomes" id="UP000009286">
    <property type="component" value="Chromosome"/>
</dbReference>
<evidence type="ECO:0000256" key="4">
    <source>
        <dbReference type="ARBA" id="ARBA00022519"/>
    </source>
</evidence>
<accession>G2KPN6</accession>
<dbReference type="PANTHER" id="PTHR30487:SF0">
    <property type="entry name" value="PREPILIN LEADER PEPTIDASE_N-METHYLTRANSFERASE-RELATED"/>
    <property type="match status" value="1"/>
</dbReference>
<name>G2KPN6_MICAA</name>
<evidence type="ECO:0000256" key="2">
    <source>
        <dbReference type="ARBA" id="ARBA00005801"/>
    </source>
</evidence>
<evidence type="ECO:0000256" key="6">
    <source>
        <dbReference type="ARBA" id="ARBA00022989"/>
    </source>
</evidence>
<evidence type="ECO:0000256" key="8">
    <source>
        <dbReference type="RuleBase" id="RU003793"/>
    </source>
</evidence>
<keyword evidence="9" id="KW-0378">Hydrolase</keyword>
<feature type="transmembrane region" description="Helical" evidence="10">
    <location>
        <begin position="233"/>
        <end position="253"/>
    </location>
</feature>